<name>A0A7D5V9I8_9NEIS</name>
<proteinExistence type="predicted"/>
<evidence type="ECO:0000256" key="1">
    <source>
        <dbReference type="SAM" id="Coils"/>
    </source>
</evidence>
<dbReference type="KEGG" id="cfon:HZU75_06300"/>
<evidence type="ECO:0000313" key="3">
    <source>
        <dbReference type="Proteomes" id="UP000510822"/>
    </source>
</evidence>
<keyword evidence="3" id="KW-1185">Reference proteome</keyword>
<accession>A0A7D5V9I8</accession>
<keyword evidence="1" id="KW-0175">Coiled coil</keyword>
<dbReference type="EMBL" id="CP058952">
    <property type="protein sequence ID" value="QLI81172.1"/>
    <property type="molecule type" value="Genomic_DNA"/>
</dbReference>
<dbReference type="Proteomes" id="UP000510822">
    <property type="component" value="Chromosome"/>
</dbReference>
<reference evidence="2 3" key="1">
    <citation type="journal article" date="2016" name="Int. J. Syst. Evol. Microbiol.">
        <title>Chitinibacter fontanus sp. nov., isolated from a spring.</title>
        <authorList>
            <person name="Sheu S.Y."/>
            <person name="Li Y.S."/>
            <person name="Young C.C."/>
            <person name="Chen W.M."/>
        </authorList>
    </citation>
    <scope>NUCLEOTIDE SEQUENCE [LARGE SCALE GENOMIC DNA]</scope>
    <source>
        <strain evidence="2 3">STM-7</strain>
    </source>
</reference>
<feature type="coiled-coil region" evidence="1">
    <location>
        <begin position="48"/>
        <end position="79"/>
    </location>
</feature>
<sequence length="93" mass="10662">MIKLAAIFLLKCIVFTSIFTIVFFQYFPAPSSNSNHSMESTNHQQDSYNEQLKKSKLLLEENEALLNQSKALIKQQEDNLKREAAILLAQEKS</sequence>
<evidence type="ECO:0000313" key="2">
    <source>
        <dbReference type="EMBL" id="QLI81172.1"/>
    </source>
</evidence>
<organism evidence="2 3">
    <name type="scientific">Chitinibacter fontanus</name>
    <dbReference type="NCBI Taxonomy" id="1737446"/>
    <lineage>
        <taxon>Bacteria</taxon>
        <taxon>Pseudomonadati</taxon>
        <taxon>Pseudomonadota</taxon>
        <taxon>Betaproteobacteria</taxon>
        <taxon>Neisseriales</taxon>
        <taxon>Chitinibacteraceae</taxon>
        <taxon>Chitinibacter</taxon>
    </lineage>
</organism>
<gene>
    <name evidence="2" type="ORF">HZU75_06300</name>
</gene>
<dbReference type="RefSeq" id="WP_180308302.1">
    <property type="nucleotide sequence ID" value="NZ_CP058952.1"/>
</dbReference>
<protein>
    <submittedName>
        <fullName evidence="2">Uncharacterized protein</fullName>
    </submittedName>
</protein>
<dbReference type="AlphaFoldDB" id="A0A7D5V9I8"/>